<feature type="transmembrane region" description="Helical" evidence="2">
    <location>
        <begin position="485"/>
        <end position="509"/>
    </location>
</feature>
<dbReference type="Proteomes" id="UP001430804">
    <property type="component" value="Unassembled WGS sequence"/>
</dbReference>
<comment type="caution">
    <text evidence="6">The sequence shown here is derived from an EMBL/GenBank/DDBJ whole genome shotgun (WGS) entry which is preliminary data.</text>
</comment>
<evidence type="ECO:0000256" key="3">
    <source>
        <dbReference type="SAM" id="SignalP"/>
    </source>
</evidence>
<dbReference type="Pfam" id="PF00924">
    <property type="entry name" value="MS_channel_2nd"/>
    <property type="match status" value="1"/>
</dbReference>
<dbReference type="PANTHER" id="PTHR30347">
    <property type="entry name" value="POTASSIUM CHANNEL RELATED"/>
    <property type="match status" value="1"/>
</dbReference>
<evidence type="ECO:0000259" key="5">
    <source>
        <dbReference type="Pfam" id="PF21082"/>
    </source>
</evidence>
<keyword evidence="7" id="KW-1185">Reference proteome</keyword>
<dbReference type="EMBL" id="JAHWQX010000001">
    <property type="protein sequence ID" value="MBW3095783.1"/>
    <property type="molecule type" value="Genomic_DNA"/>
</dbReference>
<feature type="transmembrane region" description="Helical" evidence="2">
    <location>
        <begin position="432"/>
        <end position="450"/>
    </location>
</feature>
<feature type="transmembrane region" description="Helical" evidence="2">
    <location>
        <begin position="333"/>
        <end position="350"/>
    </location>
</feature>
<keyword evidence="3" id="KW-0732">Signal</keyword>
<proteinExistence type="predicted"/>
<feature type="transmembrane region" description="Helical" evidence="2">
    <location>
        <begin position="405"/>
        <end position="426"/>
    </location>
</feature>
<feature type="domain" description="Mechanosensitive ion channel MscS" evidence="4">
    <location>
        <begin position="622"/>
        <end position="689"/>
    </location>
</feature>
<feature type="signal peptide" evidence="3">
    <location>
        <begin position="1"/>
        <end position="27"/>
    </location>
</feature>
<protein>
    <submittedName>
        <fullName evidence="6">Mechanosensitive ion channel</fullName>
    </submittedName>
</protein>
<evidence type="ECO:0000313" key="6">
    <source>
        <dbReference type="EMBL" id="MBW3095783.1"/>
    </source>
</evidence>
<feature type="chain" id="PRO_5046818554" evidence="3">
    <location>
        <begin position="28"/>
        <end position="841"/>
    </location>
</feature>
<evidence type="ECO:0000313" key="7">
    <source>
        <dbReference type="Proteomes" id="UP001430804"/>
    </source>
</evidence>
<feature type="transmembrane region" description="Helical" evidence="2">
    <location>
        <begin position="290"/>
        <end position="313"/>
    </location>
</feature>
<feature type="transmembrane region" description="Helical" evidence="2">
    <location>
        <begin position="529"/>
        <end position="556"/>
    </location>
</feature>
<name>A0ABS6WIK1_9HYPH</name>
<reference evidence="6" key="1">
    <citation type="submission" date="2021-07" db="EMBL/GenBank/DDBJ databases">
        <title>Pseudohoeflea marina sp. nov. a polyhydroxyalcanoate-producing bacterium.</title>
        <authorList>
            <person name="Zheng W."/>
            <person name="Yu S."/>
            <person name="Huang Y."/>
        </authorList>
    </citation>
    <scope>NUCLEOTIDE SEQUENCE</scope>
    <source>
        <strain evidence="6">DP4N28-3</strain>
    </source>
</reference>
<feature type="transmembrane region" description="Helical" evidence="2">
    <location>
        <begin position="577"/>
        <end position="600"/>
    </location>
</feature>
<evidence type="ECO:0000256" key="1">
    <source>
        <dbReference type="SAM" id="MobiDB-lite"/>
    </source>
</evidence>
<dbReference type="InterPro" id="IPR052702">
    <property type="entry name" value="MscS-like_channel"/>
</dbReference>
<feature type="transmembrane region" description="Helical" evidence="2">
    <location>
        <begin position="211"/>
        <end position="234"/>
    </location>
</feature>
<dbReference type="RefSeq" id="WP_219157354.1">
    <property type="nucleotide sequence ID" value="NZ_JAHWQX010000001.1"/>
</dbReference>
<dbReference type="InterPro" id="IPR006685">
    <property type="entry name" value="MscS_channel_2nd"/>
</dbReference>
<dbReference type="PANTHER" id="PTHR30347:SF1">
    <property type="entry name" value="MECHANOSENSITIVE CHANNEL MSCK"/>
    <property type="match status" value="1"/>
</dbReference>
<dbReference type="InterPro" id="IPR049278">
    <property type="entry name" value="MS_channel_C"/>
</dbReference>
<evidence type="ECO:0000256" key="2">
    <source>
        <dbReference type="SAM" id="Phobius"/>
    </source>
</evidence>
<keyword evidence="2" id="KW-0472">Membrane</keyword>
<feature type="transmembrane region" description="Helical" evidence="2">
    <location>
        <begin position="255"/>
        <end position="284"/>
    </location>
</feature>
<feature type="domain" description="Mechanosensitive ion channel MscS C-terminal" evidence="5">
    <location>
        <begin position="699"/>
        <end position="779"/>
    </location>
</feature>
<accession>A0ABS6WIK1</accession>
<keyword evidence="2" id="KW-1133">Transmembrane helix</keyword>
<sequence>MVFSFARRLAGFLLLFALLQLPGLAIAQDAVTASDQPPAVAAAETALARSETRLSTLSEAVEDDAVDEAQLVELKVELDDLAQQMLEIGVSLRPVLSEIKARSTVLGDPPAEGAPAEAPETVAAREALAKERAQINALTGRAEAVSIRANRLGDMINERRKALFADTLTQRTPINGALFDQAASALSSEMRSFKSIVGSWVSFVWTFKFEALMASVFLSLLTGLFISMVGSRFIGRFINRDPANEAPSYLQRLTVAFWSAILPTAAVAAAFLAVLALMSAFSVLRDDITALLSAFSAAIIGLVLIARVAKGILAPRKPNWRLIRFTNRGARRIYHLILAMTLINAADFLLGKISSILGSPVIVTVVNSLVATILIGLILVGASRVKPMVGAAGDITAPGHAWPRWVQVALTVSGVGMVVLSLGGYVGLSKFISEQILLTGTILALIYIGFQSGHAVMEPGNFAQTRLGAKISRRFNPSAVRMDQIGLAAGLVIDVLVLIIGIPLILLQWGFRIQDIQLLLYRAVTNIQIGGISISLSGILIGLVLFIGLVVVTRLFQRWLDSTVMARSQMDPGVRNSIRTSIGYLGVVIAALFGVLAAGIDLSSLAIVAGALSLGIGFGLQNIVSNFVSGLILLAERPFKAGDWVQTGSTEGFVKRISVRATEIETFEKQSIIVPNSELINGTVGNWNHRNSLGRADVMVGAGYDADPEEVLRILEEIALAHPLVLRNPPPVVHFVDFGASSLDFVVKVFLADVLSQMAVKNDLRVAIYKRFKAEGIEIPFPKSDVNFTLKNVPDELLQQLAKSAGATGAKDSDEQDGPDAAKSSGGQPRRDAPEDGEADS</sequence>
<organism evidence="6 7">
    <name type="scientific">Pseudohoeflea coraliihabitans</name>
    <dbReference type="NCBI Taxonomy" id="2860393"/>
    <lineage>
        <taxon>Bacteria</taxon>
        <taxon>Pseudomonadati</taxon>
        <taxon>Pseudomonadota</taxon>
        <taxon>Alphaproteobacteria</taxon>
        <taxon>Hyphomicrobiales</taxon>
        <taxon>Rhizobiaceae</taxon>
        <taxon>Pseudohoeflea</taxon>
    </lineage>
</organism>
<feature type="transmembrane region" description="Helical" evidence="2">
    <location>
        <begin position="606"/>
        <end position="634"/>
    </location>
</feature>
<feature type="transmembrane region" description="Helical" evidence="2">
    <location>
        <begin position="356"/>
        <end position="380"/>
    </location>
</feature>
<evidence type="ECO:0000259" key="4">
    <source>
        <dbReference type="Pfam" id="PF00924"/>
    </source>
</evidence>
<gene>
    <name evidence="6" type="ORF">KY465_00660</name>
</gene>
<dbReference type="Pfam" id="PF21082">
    <property type="entry name" value="MS_channel_3rd"/>
    <property type="match status" value="1"/>
</dbReference>
<keyword evidence="2" id="KW-0812">Transmembrane</keyword>
<feature type="region of interest" description="Disordered" evidence="1">
    <location>
        <begin position="801"/>
        <end position="841"/>
    </location>
</feature>